<sequence>MAKDFFTTIHNPFFENTNELVKILVDPWYWFGYRECVSRKGNPLLIIEGYSFFQKSKTGRKTKWVCSTHHSKGCKATVLRIDSDVVPVNIIHNH</sequence>
<protein>
    <recommendedName>
        <fullName evidence="4">FLYWCH-type domain-containing protein</fullName>
    </recommendedName>
</protein>
<keyword evidence="3" id="KW-0862">Zinc</keyword>
<accession>A0ABR3HY82</accession>
<reference evidence="5 6" key="1">
    <citation type="submission" date="2024-06" db="EMBL/GenBank/DDBJ databases">
        <title>A chromosome-level genome assembly of beet webworm, Loxostege sticticalis.</title>
        <authorList>
            <person name="Zhang Y."/>
        </authorList>
    </citation>
    <scope>NUCLEOTIDE SEQUENCE [LARGE SCALE GENOMIC DNA]</scope>
    <source>
        <strain evidence="5">AQ026</strain>
        <tissue evidence="5">Whole body</tissue>
    </source>
</reference>
<name>A0ABR3HY82_LOXSC</name>
<evidence type="ECO:0000256" key="2">
    <source>
        <dbReference type="ARBA" id="ARBA00022771"/>
    </source>
</evidence>
<dbReference type="Gene3D" id="2.20.25.240">
    <property type="match status" value="1"/>
</dbReference>
<evidence type="ECO:0000259" key="4">
    <source>
        <dbReference type="Pfam" id="PF04500"/>
    </source>
</evidence>
<dbReference type="InterPro" id="IPR007588">
    <property type="entry name" value="Znf_FLYWCH"/>
</dbReference>
<evidence type="ECO:0000256" key="3">
    <source>
        <dbReference type="ARBA" id="ARBA00022833"/>
    </source>
</evidence>
<keyword evidence="2" id="KW-0863">Zinc-finger</keyword>
<dbReference type="Proteomes" id="UP001549920">
    <property type="component" value="Unassembled WGS sequence"/>
</dbReference>
<organism evidence="5 6">
    <name type="scientific">Loxostege sticticalis</name>
    <name type="common">Beet webworm moth</name>
    <dbReference type="NCBI Taxonomy" id="481309"/>
    <lineage>
        <taxon>Eukaryota</taxon>
        <taxon>Metazoa</taxon>
        <taxon>Ecdysozoa</taxon>
        <taxon>Arthropoda</taxon>
        <taxon>Hexapoda</taxon>
        <taxon>Insecta</taxon>
        <taxon>Pterygota</taxon>
        <taxon>Neoptera</taxon>
        <taxon>Endopterygota</taxon>
        <taxon>Lepidoptera</taxon>
        <taxon>Glossata</taxon>
        <taxon>Ditrysia</taxon>
        <taxon>Pyraloidea</taxon>
        <taxon>Crambidae</taxon>
        <taxon>Pyraustinae</taxon>
        <taxon>Loxostege</taxon>
    </lineage>
</organism>
<evidence type="ECO:0000313" key="6">
    <source>
        <dbReference type="Proteomes" id="UP001549920"/>
    </source>
</evidence>
<proteinExistence type="predicted"/>
<keyword evidence="1" id="KW-0479">Metal-binding</keyword>
<gene>
    <name evidence="5" type="ORF">ABMA27_001364</name>
</gene>
<feature type="domain" description="FLYWCH-type" evidence="4">
    <location>
        <begin position="38"/>
        <end position="94"/>
    </location>
</feature>
<keyword evidence="6" id="KW-1185">Reference proteome</keyword>
<dbReference type="EMBL" id="JBEUOH010000011">
    <property type="protein sequence ID" value="KAL0881513.1"/>
    <property type="molecule type" value="Genomic_DNA"/>
</dbReference>
<dbReference type="Pfam" id="PF04500">
    <property type="entry name" value="FLYWCH"/>
    <property type="match status" value="1"/>
</dbReference>
<comment type="caution">
    <text evidence="5">The sequence shown here is derived from an EMBL/GenBank/DDBJ whole genome shotgun (WGS) entry which is preliminary data.</text>
</comment>
<evidence type="ECO:0000313" key="5">
    <source>
        <dbReference type="EMBL" id="KAL0881513.1"/>
    </source>
</evidence>
<evidence type="ECO:0000256" key="1">
    <source>
        <dbReference type="ARBA" id="ARBA00022723"/>
    </source>
</evidence>